<evidence type="ECO:0000313" key="2">
    <source>
        <dbReference type="Proteomes" id="UP001632037"/>
    </source>
</evidence>
<dbReference type="Proteomes" id="UP001632037">
    <property type="component" value="Unassembled WGS sequence"/>
</dbReference>
<name>A0ABD3FDA2_9STRA</name>
<organism evidence="1 2">
    <name type="scientific">Phytophthora oleae</name>
    <dbReference type="NCBI Taxonomy" id="2107226"/>
    <lineage>
        <taxon>Eukaryota</taxon>
        <taxon>Sar</taxon>
        <taxon>Stramenopiles</taxon>
        <taxon>Oomycota</taxon>
        <taxon>Peronosporomycetes</taxon>
        <taxon>Peronosporales</taxon>
        <taxon>Peronosporaceae</taxon>
        <taxon>Phytophthora</taxon>
    </lineage>
</organism>
<accession>A0ABD3FDA2</accession>
<evidence type="ECO:0000313" key="1">
    <source>
        <dbReference type="EMBL" id="KAL3663686.1"/>
    </source>
</evidence>
<gene>
    <name evidence="1" type="ORF">V7S43_011101</name>
</gene>
<dbReference type="EMBL" id="JBIMZQ010000026">
    <property type="protein sequence ID" value="KAL3663686.1"/>
    <property type="molecule type" value="Genomic_DNA"/>
</dbReference>
<keyword evidence="2" id="KW-1185">Reference proteome</keyword>
<proteinExistence type="predicted"/>
<protein>
    <submittedName>
        <fullName evidence="1">Uncharacterized protein</fullName>
    </submittedName>
</protein>
<comment type="caution">
    <text evidence="1">The sequence shown here is derived from an EMBL/GenBank/DDBJ whole genome shotgun (WGS) entry which is preliminary data.</text>
</comment>
<sequence length="79" mass="8709">MSTSQAQELLQFATDMFLANAARTDALVARANSVLGWRNKRAVVDGTWAQFLLTKEFPRQLAASLTVLPHEPFCISAKS</sequence>
<reference evidence="1 2" key="1">
    <citation type="submission" date="2024-09" db="EMBL/GenBank/DDBJ databases">
        <title>Genome sequencing and assembly of Phytophthora oleae, isolate VK10A, causative agent of rot of olive drupes.</title>
        <authorList>
            <person name="Conti Taguali S."/>
            <person name="Riolo M."/>
            <person name="La Spada F."/>
            <person name="Cacciola S.O."/>
            <person name="Dionisio G."/>
        </authorList>
    </citation>
    <scope>NUCLEOTIDE SEQUENCE [LARGE SCALE GENOMIC DNA]</scope>
    <source>
        <strain evidence="1 2">VK10A</strain>
    </source>
</reference>
<dbReference type="AlphaFoldDB" id="A0ABD3FDA2"/>